<dbReference type="SUPFAM" id="SSF54534">
    <property type="entry name" value="FKBP-like"/>
    <property type="match status" value="1"/>
</dbReference>
<reference evidence="7 8" key="1">
    <citation type="submission" date="2017-07" db="EMBL/GenBank/DDBJ databases">
        <title>Annotated genome sequence of Bacterioplanes sanyensis isolated from Red Sea.</title>
        <authorList>
            <person name="Rehman Z.U."/>
        </authorList>
    </citation>
    <scope>NUCLEOTIDE SEQUENCE [LARGE SCALE GENOMIC DNA]</scope>
    <source>
        <strain evidence="7 8">NV9</strain>
    </source>
</reference>
<accession>A0A222FJQ9</accession>
<dbReference type="InterPro" id="IPR050245">
    <property type="entry name" value="PrsA_foldase"/>
</dbReference>
<evidence type="ECO:0000256" key="3">
    <source>
        <dbReference type="ARBA" id="ARBA00013194"/>
    </source>
</evidence>
<proteinExistence type="inferred from homology"/>
<dbReference type="OrthoDB" id="9812372at2"/>
<dbReference type="InterPro" id="IPR000297">
    <property type="entry name" value="PPIase_PpiC"/>
</dbReference>
<organism evidence="7 8">
    <name type="scientific">Bacterioplanes sanyensis</name>
    <dbReference type="NCBI Taxonomy" id="1249553"/>
    <lineage>
        <taxon>Bacteria</taxon>
        <taxon>Pseudomonadati</taxon>
        <taxon>Pseudomonadota</taxon>
        <taxon>Gammaproteobacteria</taxon>
        <taxon>Oceanospirillales</taxon>
        <taxon>Oceanospirillaceae</taxon>
        <taxon>Bacterioplanes</taxon>
    </lineage>
</organism>
<comment type="similarity">
    <text evidence="2">Belongs to the PpiC/parvulin rotamase family.</text>
</comment>
<feature type="chain" id="PRO_5012691233" description="peptidylprolyl isomerase" evidence="5">
    <location>
        <begin position="23"/>
        <end position="447"/>
    </location>
</feature>
<name>A0A222FJQ9_9GAMM</name>
<dbReference type="Gene3D" id="3.10.50.40">
    <property type="match status" value="1"/>
</dbReference>
<evidence type="ECO:0000256" key="2">
    <source>
        <dbReference type="ARBA" id="ARBA00007656"/>
    </source>
</evidence>
<dbReference type="InterPro" id="IPR046357">
    <property type="entry name" value="PPIase_dom_sf"/>
</dbReference>
<keyword evidence="8" id="KW-1185">Reference proteome</keyword>
<keyword evidence="4" id="KW-0697">Rotamase</keyword>
<dbReference type="PANTHER" id="PTHR47245:SF2">
    <property type="entry name" value="PEPTIDYL-PROLYL CIS-TRANS ISOMERASE HP_0175-RELATED"/>
    <property type="match status" value="1"/>
</dbReference>
<evidence type="ECO:0000313" key="8">
    <source>
        <dbReference type="Proteomes" id="UP000202440"/>
    </source>
</evidence>
<dbReference type="KEGG" id="bsan:CHH28_07210"/>
<feature type="domain" description="PpiC" evidence="6">
    <location>
        <begin position="285"/>
        <end position="388"/>
    </location>
</feature>
<dbReference type="Proteomes" id="UP000202440">
    <property type="component" value="Chromosome"/>
</dbReference>
<evidence type="ECO:0000256" key="1">
    <source>
        <dbReference type="ARBA" id="ARBA00000971"/>
    </source>
</evidence>
<sequence>MALWARGLLALLLSFSATLAQAQIDYQLQDDELIAKLTLAQQPPLLLSKTLIDVFVQHQRTAAQARGQSVTARLVVQQLLDNALLAAHVQQQYNEQQLWPHNRVGFDYAVERQRQRVSLLRGYYSGAIEAAVKALPGASLAAITQWQLPQDPLAAFALKPGLSIALTEAQRQQAISTPVLSIDLNQDGQADEQLSVWDLYQRQNVQGRLAIQQGDIGLLKAQARQWVGERFIEHYAQQRWSARDWQALEQTLINQQLATRLRQLVGVYADIHDDNPALRSAAEQVSDAQLQQAYDQHRDDFKVVERVKVKRIQLASQQQADDVYQRIQQGMAFDVAAQQFSQQSEVDLGWLQRDDEQRGWLHTVAFTQPQGAVSRPFRSPQSTSPVVFEILLIEAREEGYLPLSDAGVRYELAREIATHQLLHDYQELQQRLRRQAQISLNQRLQQS</sequence>
<gene>
    <name evidence="7" type="ORF">CHH28_07210</name>
</gene>
<evidence type="ECO:0000313" key="7">
    <source>
        <dbReference type="EMBL" id="ASP38473.1"/>
    </source>
</evidence>
<keyword evidence="5" id="KW-0732">Signal</keyword>
<dbReference type="RefSeq" id="WP_094059665.1">
    <property type="nucleotide sequence ID" value="NZ_CP022530.1"/>
</dbReference>
<feature type="signal peptide" evidence="5">
    <location>
        <begin position="1"/>
        <end position="22"/>
    </location>
</feature>
<dbReference type="AlphaFoldDB" id="A0A222FJQ9"/>
<keyword evidence="4" id="KW-0413">Isomerase</keyword>
<evidence type="ECO:0000259" key="6">
    <source>
        <dbReference type="Pfam" id="PF13145"/>
    </source>
</evidence>
<comment type="catalytic activity">
    <reaction evidence="1">
        <text>[protein]-peptidylproline (omega=180) = [protein]-peptidylproline (omega=0)</text>
        <dbReference type="Rhea" id="RHEA:16237"/>
        <dbReference type="Rhea" id="RHEA-COMP:10747"/>
        <dbReference type="Rhea" id="RHEA-COMP:10748"/>
        <dbReference type="ChEBI" id="CHEBI:83833"/>
        <dbReference type="ChEBI" id="CHEBI:83834"/>
        <dbReference type="EC" id="5.2.1.8"/>
    </reaction>
</comment>
<dbReference type="GO" id="GO:0003755">
    <property type="term" value="F:peptidyl-prolyl cis-trans isomerase activity"/>
    <property type="evidence" value="ECO:0007669"/>
    <property type="project" value="UniProtKB-KW"/>
</dbReference>
<protein>
    <recommendedName>
        <fullName evidence="3">peptidylprolyl isomerase</fullName>
        <ecNumber evidence="3">5.2.1.8</ecNumber>
    </recommendedName>
</protein>
<dbReference type="EC" id="5.2.1.8" evidence="3"/>
<evidence type="ECO:0000256" key="4">
    <source>
        <dbReference type="ARBA" id="ARBA00023110"/>
    </source>
</evidence>
<evidence type="ECO:0000256" key="5">
    <source>
        <dbReference type="SAM" id="SignalP"/>
    </source>
</evidence>
<dbReference type="Pfam" id="PF13145">
    <property type="entry name" value="Rotamase_2"/>
    <property type="match status" value="1"/>
</dbReference>
<dbReference type="EMBL" id="CP022530">
    <property type="protein sequence ID" value="ASP38473.1"/>
    <property type="molecule type" value="Genomic_DNA"/>
</dbReference>
<dbReference type="PANTHER" id="PTHR47245">
    <property type="entry name" value="PEPTIDYLPROLYL ISOMERASE"/>
    <property type="match status" value="1"/>
</dbReference>